<feature type="transmembrane region" description="Helical" evidence="2">
    <location>
        <begin position="17"/>
        <end position="36"/>
    </location>
</feature>
<protein>
    <submittedName>
        <fullName evidence="3">Type IV pilus assembly protein PilO</fullName>
    </submittedName>
</protein>
<keyword evidence="2" id="KW-0812">Transmembrane</keyword>
<evidence type="ECO:0000313" key="3">
    <source>
        <dbReference type="EMBL" id="SHI69029.1"/>
    </source>
</evidence>
<proteinExistence type="predicted"/>
<evidence type="ECO:0000256" key="1">
    <source>
        <dbReference type="SAM" id="Coils"/>
    </source>
</evidence>
<evidence type="ECO:0000313" key="4">
    <source>
        <dbReference type="Proteomes" id="UP000184171"/>
    </source>
</evidence>
<accession>A0A1M6D765</accession>
<organism evidence="3 4">
    <name type="scientific">Malonomonas rubra DSM 5091</name>
    <dbReference type="NCBI Taxonomy" id="1122189"/>
    <lineage>
        <taxon>Bacteria</taxon>
        <taxon>Pseudomonadati</taxon>
        <taxon>Thermodesulfobacteriota</taxon>
        <taxon>Desulfuromonadia</taxon>
        <taxon>Desulfuromonadales</taxon>
        <taxon>Geopsychrobacteraceae</taxon>
        <taxon>Malonomonas</taxon>
    </lineage>
</organism>
<keyword evidence="2" id="KW-1133">Transmembrane helix</keyword>
<feature type="coiled-coil region" evidence="1">
    <location>
        <begin position="60"/>
        <end position="87"/>
    </location>
</feature>
<dbReference type="GO" id="GO:0043683">
    <property type="term" value="P:type IV pilus assembly"/>
    <property type="evidence" value="ECO:0007669"/>
    <property type="project" value="InterPro"/>
</dbReference>
<dbReference type="EMBL" id="FQZT01000002">
    <property type="protein sequence ID" value="SHI69029.1"/>
    <property type="molecule type" value="Genomic_DNA"/>
</dbReference>
<keyword evidence="1" id="KW-0175">Coiled coil</keyword>
<dbReference type="RefSeq" id="WP_072905385.1">
    <property type="nucleotide sequence ID" value="NZ_FQZT01000002.1"/>
</dbReference>
<dbReference type="InterPro" id="IPR007445">
    <property type="entry name" value="PilO"/>
</dbReference>
<dbReference type="Pfam" id="PF04350">
    <property type="entry name" value="PilO"/>
    <property type="match status" value="1"/>
</dbReference>
<dbReference type="Proteomes" id="UP000184171">
    <property type="component" value="Unassembled WGS sequence"/>
</dbReference>
<name>A0A1M6D765_MALRU</name>
<dbReference type="GO" id="GO:0043107">
    <property type="term" value="P:type IV pilus-dependent motility"/>
    <property type="evidence" value="ECO:0007669"/>
    <property type="project" value="InterPro"/>
</dbReference>
<keyword evidence="2" id="KW-0472">Membrane</keyword>
<keyword evidence="4" id="KW-1185">Reference proteome</keyword>
<dbReference type="AlphaFoldDB" id="A0A1M6D765"/>
<dbReference type="Gene3D" id="3.30.70.60">
    <property type="match status" value="1"/>
</dbReference>
<dbReference type="InterPro" id="IPR014717">
    <property type="entry name" value="Transl_elong_EF1B/ribsomal_bS6"/>
</dbReference>
<dbReference type="PANTHER" id="PTHR39555">
    <property type="entry name" value="FIMBRIAL ASSEMBLY PROTEIN PILO-LIKE PROTEIN-RELATED"/>
    <property type="match status" value="1"/>
</dbReference>
<dbReference type="OrthoDB" id="5502253at2"/>
<evidence type="ECO:0000256" key="2">
    <source>
        <dbReference type="SAM" id="Phobius"/>
    </source>
</evidence>
<reference evidence="3 4" key="1">
    <citation type="submission" date="2016-11" db="EMBL/GenBank/DDBJ databases">
        <authorList>
            <person name="Jaros S."/>
            <person name="Januszkiewicz K."/>
            <person name="Wedrychowicz H."/>
        </authorList>
    </citation>
    <scope>NUCLEOTIDE SEQUENCE [LARGE SCALE GENOMIC DNA]</scope>
    <source>
        <strain evidence="3 4">DSM 5091</strain>
    </source>
</reference>
<sequence length="203" mass="22434">MDARVEKVLNLPTYQRALIVLVIVTAIGAGFYFTVYQGQVDEYSKLVERRDAAQVQLQKNQRIAAKLKVYKEEYAKLQEDLKLALGELPLKKEIPSLLTNIGALAKEKGLDIIRFQPKGENVKGFYAEVPVALKLSGSYHQAALFFDAVGKMERIVNIQGLKMGSGKDVDGKTNLAIDCSAITFRFIEGGTAQAKKAKKGGRR</sequence>
<dbReference type="STRING" id="1122189.SAMN02745165_00570"/>
<gene>
    <name evidence="3" type="ORF">SAMN02745165_00570</name>
</gene>
<dbReference type="PANTHER" id="PTHR39555:SF1">
    <property type="entry name" value="TYPE IV PILUS INNER MEMBRANE COMPONENT PILO"/>
    <property type="match status" value="1"/>
</dbReference>